<reference evidence="2 3" key="2">
    <citation type="journal article" date="2016" name="Int. J. Syst. Evol. Microbiol.">
        <title>Bacillus gobiensis sp. nov., isolated from a soil sample.</title>
        <authorList>
            <person name="Liu B."/>
            <person name="Liu G.H."/>
            <person name="Cetin S."/>
            <person name="Schumann P."/>
            <person name="Pan Z.Z."/>
            <person name="Chen Q.Q."/>
        </authorList>
    </citation>
    <scope>NUCLEOTIDE SEQUENCE [LARGE SCALE GENOMIC DNA]</scope>
    <source>
        <strain evidence="2 3">FJAT-4402</strain>
    </source>
</reference>
<dbReference type="RefSeq" id="WP_053602216.1">
    <property type="nucleotide sequence ID" value="NZ_CP012600.1"/>
</dbReference>
<keyword evidence="1" id="KW-0812">Transmembrane</keyword>
<feature type="transmembrane region" description="Helical" evidence="1">
    <location>
        <begin position="6"/>
        <end position="31"/>
    </location>
</feature>
<dbReference type="PATRIC" id="fig|1441095.3.peg.418"/>
<keyword evidence="3" id="KW-1185">Reference proteome</keyword>
<evidence type="ECO:0000313" key="2">
    <source>
        <dbReference type="EMBL" id="ALC80483.1"/>
    </source>
</evidence>
<name>A0A0M4G6H4_9BACI</name>
<dbReference type="EMBL" id="CP012600">
    <property type="protein sequence ID" value="ALC80483.1"/>
    <property type="molecule type" value="Genomic_DNA"/>
</dbReference>
<sequence length="130" mass="14311">MDDTYIQFAASISAVIFLVISMLQTLLALGFPLGEYSWGGFHKGVLPVKLRIASMISAIILLIIGFVFLIHSKIILIEITSLNIIVWIFTVFLGLNTIGNLVSKSKKEKLIMAPLSCIAFLSCLFVTIFS</sequence>
<feature type="transmembrane region" description="Helical" evidence="1">
    <location>
        <begin position="52"/>
        <end position="70"/>
    </location>
</feature>
<dbReference type="STRING" id="1441095.AM592_01945"/>
<evidence type="ECO:0000256" key="1">
    <source>
        <dbReference type="SAM" id="Phobius"/>
    </source>
</evidence>
<reference evidence="3" key="1">
    <citation type="submission" date="2015-08" db="EMBL/GenBank/DDBJ databases">
        <title>Genome sequencing project for genomic taxonomy and phylogenomics of Bacillus-like bacteria.</title>
        <authorList>
            <person name="Liu B."/>
            <person name="Wang J."/>
            <person name="Zhu Y."/>
            <person name="Liu G."/>
            <person name="Chen Q."/>
            <person name="Chen Z."/>
            <person name="Lan J."/>
            <person name="Che J."/>
            <person name="Ge C."/>
            <person name="Shi H."/>
            <person name="Pan Z."/>
            <person name="Liu X."/>
        </authorList>
    </citation>
    <scope>NUCLEOTIDE SEQUENCE [LARGE SCALE GENOMIC DNA]</scope>
    <source>
        <strain evidence="3">FJAT-4402</strain>
    </source>
</reference>
<dbReference type="OrthoDB" id="9803232at2"/>
<dbReference type="AlphaFoldDB" id="A0A0M4G6H4"/>
<organism evidence="2 3">
    <name type="scientific">Bacillus gobiensis</name>
    <dbReference type="NCBI Taxonomy" id="1441095"/>
    <lineage>
        <taxon>Bacteria</taxon>
        <taxon>Bacillati</taxon>
        <taxon>Bacillota</taxon>
        <taxon>Bacilli</taxon>
        <taxon>Bacillales</taxon>
        <taxon>Bacillaceae</taxon>
        <taxon>Bacillus</taxon>
    </lineage>
</organism>
<feature type="transmembrane region" description="Helical" evidence="1">
    <location>
        <begin position="76"/>
        <end position="98"/>
    </location>
</feature>
<gene>
    <name evidence="2" type="ORF">AM592_01945</name>
</gene>
<protein>
    <submittedName>
        <fullName evidence="2">Uncharacterized protein</fullName>
    </submittedName>
</protein>
<dbReference type="Proteomes" id="UP000067625">
    <property type="component" value="Chromosome"/>
</dbReference>
<evidence type="ECO:0000313" key="3">
    <source>
        <dbReference type="Proteomes" id="UP000067625"/>
    </source>
</evidence>
<keyword evidence="1" id="KW-0472">Membrane</keyword>
<accession>A0A0M4G6H4</accession>
<feature type="transmembrane region" description="Helical" evidence="1">
    <location>
        <begin position="110"/>
        <end position="129"/>
    </location>
</feature>
<proteinExistence type="predicted"/>
<keyword evidence="1" id="KW-1133">Transmembrane helix</keyword>